<evidence type="ECO:0000256" key="2">
    <source>
        <dbReference type="ARBA" id="ARBA00005995"/>
    </source>
</evidence>
<evidence type="ECO:0000259" key="5">
    <source>
        <dbReference type="Pfam" id="PF01593"/>
    </source>
</evidence>
<evidence type="ECO:0000313" key="6">
    <source>
        <dbReference type="EMBL" id="RMI30161.1"/>
    </source>
</evidence>
<evidence type="ECO:0000256" key="3">
    <source>
        <dbReference type="ARBA" id="ARBA00023002"/>
    </source>
</evidence>
<dbReference type="InterPro" id="IPR002937">
    <property type="entry name" value="Amino_oxidase"/>
</dbReference>
<feature type="binding site" evidence="4">
    <location>
        <position position="31"/>
    </location>
    <ligand>
        <name>FAD</name>
        <dbReference type="ChEBI" id="CHEBI:57692"/>
    </ligand>
</feature>
<dbReference type="Pfam" id="PF01593">
    <property type="entry name" value="Amino_oxidase"/>
    <property type="match status" value="1"/>
</dbReference>
<evidence type="ECO:0000256" key="4">
    <source>
        <dbReference type="PIRSR" id="PIRSR601613-1"/>
    </source>
</evidence>
<comment type="cofactor">
    <cofactor evidence="1">
        <name>FAD</name>
        <dbReference type="ChEBI" id="CHEBI:57692"/>
    </cofactor>
</comment>
<sequence>MNSSSIYQEQAVTNGAPHLEADVAVIGAGLSGLTAAYRLSQQGRSVVVLEASDRVGGRTVNLEVAPGVVVDGGAQWIGGKHTEMFDLLDELGIDTFDSYTAGRTIYQRRGVRADFKGTIPPLKRAVLADFAQAQFRLEVMAGRVPDGKPWQAAKSDIWDGTSLGHWLDRNCLTPEARDLFTFCFTTMLADDPHRVSLLSVLHQIRTCGGLEYMINTEDGAQETRIQGGSQRVSLALAERLGDRVVLGAPVTAIRSDRHGVTIDATRGAVRAQRVIVAMTPADADRIDFSPDLPTRRAELQRAWHNGTENKVFAVYPSPFWRQRGLNGTALADLPVARYVTDASPADGSVGVLLAFVGTASDGPGLTWPETILDDERRRHRELLRDLVTLFGPQAAEPLRIVEQNWTAEPWISGCVSTRAPGVLTRYTDAALTPVGRVHWAGTEAAEEFEGYLEGAVRAADRAVAEVLAQLPRLDAQLTSRAEYAHF</sequence>
<dbReference type="AlphaFoldDB" id="A0A3M2KY33"/>
<dbReference type="SUPFAM" id="SSF51905">
    <property type="entry name" value="FAD/NAD(P)-binding domain"/>
    <property type="match status" value="1"/>
</dbReference>
<feature type="binding site" evidence="4">
    <location>
        <begin position="50"/>
        <end position="51"/>
    </location>
    <ligand>
        <name>FAD</name>
        <dbReference type="ChEBI" id="CHEBI:57692"/>
    </ligand>
</feature>
<dbReference type="Gene3D" id="3.90.660.10">
    <property type="match status" value="1"/>
</dbReference>
<comment type="caution">
    <text evidence="6">The sequence shown here is derived from an EMBL/GenBank/DDBJ whole genome shotgun (WGS) entry which is preliminary data.</text>
</comment>
<name>A0A3M2KY33_9NOCA</name>
<dbReference type="PANTHER" id="PTHR43563">
    <property type="entry name" value="AMINE OXIDASE"/>
    <property type="match status" value="1"/>
</dbReference>
<keyword evidence="3" id="KW-0560">Oxidoreductase</keyword>
<organism evidence="6 7">
    <name type="scientific">Nocardia stercoris</name>
    <dbReference type="NCBI Taxonomy" id="2483361"/>
    <lineage>
        <taxon>Bacteria</taxon>
        <taxon>Bacillati</taxon>
        <taxon>Actinomycetota</taxon>
        <taxon>Actinomycetes</taxon>
        <taxon>Mycobacteriales</taxon>
        <taxon>Nocardiaceae</taxon>
        <taxon>Nocardia</taxon>
    </lineage>
</organism>
<dbReference type="InterPro" id="IPR050703">
    <property type="entry name" value="Flavin_MAO"/>
</dbReference>
<dbReference type="PANTHER" id="PTHR43563:SF1">
    <property type="entry name" value="AMINE OXIDASE [FLAVIN-CONTAINING] B"/>
    <property type="match status" value="1"/>
</dbReference>
<dbReference type="Proteomes" id="UP000279275">
    <property type="component" value="Unassembled WGS sequence"/>
</dbReference>
<dbReference type="InterPro" id="IPR001613">
    <property type="entry name" value="Flavin_amine_oxidase"/>
</dbReference>
<feature type="binding site" evidence="4">
    <location>
        <position position="443"/>
    </location>
    <ligand>
        <name>FAD</name>
        <dbReference type="ChEBI" id="CHEBI:57692"/>
    </ligand>
</feature>
<feature type="binding site" evidence="4">
    <location>
        <position position="355"/>
    </location>
    <ligand>
        <name>substrate</name>
    </ligand>
</feature>
<keyword evidence="7" id="KW-1185">Reference proteome</keyword>
<dbReference type="Gene3D" id="3.50.50.60">
    <property type="entry name" value="FAD/NAD(P)-binding domain"/>
    <property type="match status" value="1"/>
</dbReference>
<dbReference type="SUPFAM" id="SSF54373">
    <property type="entry name" value="FAD-linked reductases, C-terminal domain"/>
    <property type="match status" value="1"/>
</dbReference>
<dbReference type="GO" id="GO:0016491">
    <property type="term" value="F:oxidoreductase activity"/>
    <property type="evidence" value="ECO:0007669"/>
    <property type="project" value="UniProtKB-KW"/>
</dbReference>
<dbReference type="OrthoDB" id="337830at2"/>
<evidence type="ECO:0000313" key="7">
    <source>
        <dbReference type="Proteomes" id="UP000279275"/>
    </source>
</evidence>
<evidence type="ECO:0000256" key="1">
    <source>
        <dbReference type="ARBA" id="ARBA00001974"/>
    </source>
</evidence>
<feature type="domain" description="Amine oxidase" evidence="5">
    <location>
        <begin position="30"/>
        <end position="467"/>
    </location>
</feature>
<gene>
    <name evidence="6" type="ORF">EBN03_23365</name>
</gene>
<feature type="binding site" evidence="4">
    <location>
        <position position="250"/>
    </location>
    <ligand>
        <name>FAD</name>
        <dbReference type="ChEBI" id="CHEBI:57692"/>
    </ligand>
</feature>
<comment type="similarity">
    <text evidence="2">Belongs to the flavin monoamine oxidase family.</text>
</comment>
<dbReference type="InterPro" id="IPR036188">
    <property type="entry name" value="FAD/NAD-bd_sf"/>
</dbReference>
<proteinExistence type="inferred from homology"/>
<dbReference type="PRINTS" id="PR00757">
    <property type="entry name" value="AMINEOXDASEF"/>
</dbReference>
<reference evidence="6 7" key="1">
    <citation type="submission" date="2018-10" db="EMBL/GenBank/DDBJ databases">
        <title>Isolation from cow dung.</title>
        <authorList>
            <person name="Ling L."/>
        </authorList>
    </citation>
    <scope>NUCLEOTIDE SEQUENCE [LARGE SCALE GENOMIC DNA]</scope>
    <source>
        <strain evidence="6 7">NEAU-LL90</strain>
    </source>
</reference>
<dbReference type="EMBL" id="RFFH01000011">
    <property type="protein sequence ID" value="RMI30161.1"/>
    <property type="molecule type" value="Genomic_DNA"/>
</dbReference>
<dbReference type="Gene3D" id="1.10.405.10">
    <property type="entry name" value="Guanine Nucleotide Dissociation Inhibitor, domain 1"/>
    <property type="match status" value="1"/>
</dbReference>
<protein>
    <submittedName>
        <fullName evidence="6">FAD-dependent oxidoreductase</fullName>
    </submittedName>
</protein>
<accession>A0A3M2KY33</accession>